<evidence type="ECO:0000256" key="2">
    <source>
        <dbReference type="ARBA" id="ARBA00022803"/>
    </source>
</evidence>
<sequence>MNKSIFLVIGVGILLTAGLYSLPNVVVRNEDRKLTNEKTTDPETAVRDTAVLRTDRSDLHTASLAPEQQKELNRLSRRFESAEEKQKPVIGNELIQAYRKVSRYDSAARIAEQLVTLAPTEANILRTGDLYYEAYGFAVDNQKLANLGKKTREFYQKALDSNPNLLAAKANMAMTYVTTETPMQGIMLLRDVLKEDPTNELALFNMGLLSMRSGQYNRAVERFQAILVSHPDNTKAQFYLAISLGEMGRKEEARKLLAKVKEREKDPTIQAAVKELEKNF</sequence>
<dbReference type="Proteomes" id="UP000253383">
    <property type="component" value="Unassembled WGS sequence"/>
</dbReference>
<keyword evidence="2 3" id="KW-0802">TPR repeat</keyword>
<dbReference type="PANTHER" id="PTHR45586">
    <property type="entry name" value="TPR REPEAT-CONTAINING PROTEIN PA4667"/>
    <property type="match status" value="1"/>
</dbReference>
<dbReference type="Pfam" id="PF14559">
    <property type="entry name" value="TPR_19"/>
    <property type="match status" value="1"/>
</dbReference>
<keyword evidence="5" id="KW-1185">Reference proteome</keyword>
<dbReference type="SMART" id="SM00028">
    <property type="entry name" value="TPR"/>
    <property type="match status" value="3"/>
</dbReference>
<gene>
    <name evidence="4" type="ORF">DUE52_21760</name>
</gene>
<protein>
    <submittedName>
        <fullName evidence="4">Uncharacterized protein</fullName>
    </submittedName>
</protein>
<dbReference type="OrthoDB" id="1490552at2"/>
<dbReference type="RefSeq" id="WP_114408167.1">
    <property type="nucleotide sequence ID" value="NZ_QOWE01000019.1"/>
</dbReference>
<evidence type="ECO:0000313" key="5">
    <source>
        <dbReference type="Proteomes" id="UP000253383"/>
    </source>
</evidence>
<evidence type="ECO:0000256" key="1">
    <source>
        <dbReference type="ARBA" id="ARBA00022737"/>
    </source>
</evidence>
<dbReference type="PANTHER" id="PTHR45586:SF1">
    <property type="entry name" value="LIPOPOLYSACCHARIDE ASSEMBLY PROTEIN B"/>
    <property type="match status" value="1"/>
</dbReference>
<organism evidence="4 5">
    <name type="scientific">Larkinella punicea</name>
    <dbReference type="NCBI Taxonomy" id="2315727"/>
    <lineage>
        <taxon>Bacteria</taxon>
        <taxon>Pseudomonadati</taxon>
        <taxon>Bacteroidota</taxon>
        <taxon>Cytophagia</taxon>
        <taxon>Cytophagales</taxon>
        <taxon>Spirosomataceae</taxon>
        <taxon>Larkinella</taxon>
    </lineage>
</organism>
<dbReference type="InterPro" id="IPR019734">
    <property type="entry name" value="TPR_rpt"/>
</dbReference>
<evidence type="ECO:0000256" key="3">
    <source>
        <dbReference type="PROSITE-ProRule" id="PRU00339"/>
    </source>
</evidence>
<name>A0A368JIR9_9BACT</name>
<reference evidence="4 5" key="1">
    <citation type="submission" date="2018-07" db="EMBL/GenBank/DDBJ databases">
        <title>Genome analysis of Larkinella rosea.</title>
        <authorList>
            <person name="Zhou Z."/>
            <person name="Wang G."/>
        </authorList>
    </citation>
    <scope>NUCLEOTIDE SEQUENCE [LARGE SCALE GENOMIC DNA]</scope>
    <source>
        <strain evidence="5">zzj9</strain>
    </source>
</reference>
<comment type="caution">
    <text evidence="4">The sequence shown here is derived from an EMBL/GenBank/DDBJ whole genome shotgun (WGS) entry which is preliminary data.</text>
</comment>
<keyword evidence="1" id="KW-0677">Repeat</keyword>
<evidence type="ECO:0000313" key="4">
    <source>
        <dbReference type="EMBL" id="RCR67432.1"/>
    </source>
</evidence>
<dbReference type="AlphaFoldDB" id="A0A368JIR9"/>
<dbReference type="InterPro" id="IPR011990">
    <property type="entry name" value="TPR-like_helical_dom_sf"/>
</dbReference>
<dbReference type="PROSITE" id="PS50005">
    <property type="entry name" value="TPR"/>
    <property type="match status" value="1"/>
</dbReference>
<feature type="repeat" description="TPR" evidence="3">
    <location>
        <begin position="200"/>
        <end position="233"/>
    </location>
</feature>
<dbReference type="EMBL" id="QOWE01000019">
    <property type="protein sequence ID" value="RCR67432.1"/>
    <property type="molecule type" value="Genomic_DNA"/>
</dbReference>
<proteinExistence type="predicted"/>
<dbReference type="InterPro" id="IPR051012">
    <property type="entry name" value="CellSynth/LPSAsmb/PSIAsmb"/>
</dbReference>
<accession>A0A368JIR9</accession>
<dbReference type="SUPFAM" id="SSF48452">
    <property type="entry name" value="TPR-like"/>
    <property type="match status" value="1"/>
</dbReference>
<dbReference type="Gene3D" id="1.25.40.10">
    <property type="entry name" value="Tetratricopeptide repeat domain"/>
    <property type="match status" value="2"/>
</dbReference>